<feature type="non-terminal residue" evidence="1">
    <location>
        <position position="1"/>
    </location>
</feature>
<name>A0A8H6IM11_9PEZI</name>
<keyword evidence="2" id="KW-1185">Reference proteome</keyword>
<accession>A0A8H6IM11</accession>
<dbReference type="EMBL" id="WIGM01002253">
    <property type="protein sequence ID" value="KAF6782185.1"/>
    <property type="molecule type" value="Genomic_DNA"/>
</dbReference>
<evidence type="ECO:0000313" key="2">
    <source>
        <dbReference type="Proteomes" id="UP000639643"/>
    </source>
</evidence>
<comment type="caution">
    <text evidence="1">The sequence shown here is derived from an EMBL/GenBank/DDBJ whole genome shotgun (WGS) entry which is preliminary data.</text>
</comment>
<gene>
    <name evidence="1" type="ORF">CMUS01_16731</name>
</gene>
<organism evidence="1 2">
    <name type="scientific">Colletotrichum musicola</name>
    <dbReference type="NCBI Taxonomy" id="2175873"/>
    <lineage>
        <taxon>Eukaryota</taxon>
        <taxon>Fungi</taxon>
        <taxon>Dikarya</taxon>
        <taxon>Ascomycota</taxon>
        <taxon>Pezizomycotina</taxon>
        <taxon>Sordariomycetes</taxon>
        <taxon>Hypocreomycetidae</taxon>
        <taxon>Glomerellales</taxon>
        <taxon>Glomerellaceae</taxon>
        <taxon>Colletotrichum</taxon>
        <taxon>Colletotrichum orchidearum species complex</taxon>
    </lineage>
</organism>
<evidence type="ECO:0000313" key="1">
    <source>
        <dbReference type="EMBL" id="KAF6782185.1"/>
    </source>
</evidence>
<dbReference type="AlphaFoldDB" id="A0A8H6IM11"/>
<sequence>MDAHEDDSDVKLQKISTDLIADFSRSLPIFLRKADGQTLRSRVRTSETQRLTSNLLDPFQELPQLLDPHLPTWLPLLASTYLAHLNARSRSRSRQQLSTRSQLLEPLNLAISKLI</sequence>
<reference evidence="1" key="1">
    <citation type="journal article" date="2020" name="Phytopathology">
        <title>Genome Sequence Resources of Colletotrichum truncatum, C. plurivorum, C. musicola, and C. sojae: Four Species Pathogenic to Soybean (Glycine max).</title>
        <authorList>
            <person name="Rogerio F."/>
            <person name="Boufleur T.R."/>
            <person name="Ciampi-Guillardi M."/>
            <person name="Sukno S.A."/>
            <person name="Thon M.R."/>
            <person name="Massola Junior N.S."/>
            <person name="Baroncelli R."/>
        </authorList>
    </citation>
    <scope>NUCLEOTIDE SEQUENCE</scope>
    <source>
        <strain evidence="1">LFN0074</strain>
    </source>
</reference>
<proteinExistence type="predicted"/>
<protein>
    <submittedName>
        <fullName evidence="1">Beta-tubulin cofactor d</fullName>
    </submittedName>
</protein>
<dbReference type="Proteomes" id="UP000639643">
    <property type="component" value="Unassembled WGS sequence"/>
</dbReference>
<dbReference type="OrthoDB" id="10253476at2759"/>